<evidence type="ECO:0000313" key="4">
    <source>
        <dbReference type="Proteomes" id="UP001479933"/>
    </source>
</evidence>
<dbReference type="InterPro" id="IPR057727">
    <property type="entry name" value="WCX_dom"/>
</dbReference>
<dbReference type="PROSITE" id="PS52050">
    <property type="entry name" value="WYL"/>
    <property type="match status" value="1"/>
</dbReference>
<name>A0ABZ2TZZ1_9ACTN</name>
<dbReference type="Proteomes" id="UP001479933">
    <property type="component" value="Chromosome"/>
</dbReference>
<feature type="domain" description="WYL" evidence="1">
    <location>
        <begin position="148"/>
        <end position="213"/>
    </location>
</feature>
<dbReference type="Pfam" id="PF13280">
    <property type="entry name" value="WYL"/>
    <property type="match status" value="1"/>
</dbReference>
<evidence type="ECO:0000259" key="2">
    <source>
        <dbReference type="Pfam" id="PF25583"/>
    </source>
</evidence>
<evidence type="ECO:0000259" key="1">
    <source>
        <dbReference type="Pfam" id="PF13280"/>
    </source>
</evidence>
<protein>
    <submittedName>
        <fullName evidence="3">WYL domain-containing protein</fullName>
    </submittedName>
</protein>
<organism evidence="3 4">
    <name type="scientific">Gordonia hydrophobica</name>
    <dbReference type="NCBI Taxonomy" id="40516"/>
    <lineage>
        <taxon>Bacteria</taxon>
        <taxon>Bacillati</taxon>
        <taxon>Actinomycetota</taxon>
        <taxon>Actinomycetes</taxon>
        <taxon>Mycobacteriales</taxon>
        <taxon>Gordoniaceae</taxon>
        <taxon>Gordonia</taxon>
    </lineage>
</organism>
<dbReference type="InterPro" id="IPR026881">
    <property type="entry name" value="WYL_dom"/>
</dbReference>
<dbReference type="RefSeq" id="WP_244885450.1">
    <property type="nucleotide sequence ID" value="NZ_CP136137.1"/>
</dbReference>
<evidence type="ECO:0000313" key="3">
    <source>
        <dbReference type="EMBL" id="WYY06963.1"/>
    </source>
</evidence>
<keyword evidence="4" id="KW-1185">Reference proteome</keyword>
<reference evidence="3 4" key="1">
    <citation type="journal article" date="2023" name="Virus Evol.">
        <title>Computational host range prediction-The good, the bad, and the ugly.</title>
        <authorList>
            <person name="Howell A.A."/>
            <person name="Versoza C.J."/>
            <person name="Pfeifer S.P."/>
        </authorList>
    </citation>
    <scope>NUCLEOTIDE SEQUENCE [LARGE SCALE GENOMIC DNA]</scope>
    <source>
        <strain evidence="3 4">1610/1b</strain>
    </source>
</reference>
<proteinExistence type="predicted"/>
<dbReference type="PANTHER" id="PTHR34580:SF3">
    <property type="entry name" value="PROTEIN PAFB"/>
    <property type="match status" value="1"/>
</dbReference>
<accession>A0ABZ2TZZ1</accession>
<sequence length="333" mass="36008">MTSKSERIVNLVVCLMSTKQYVTATYLRRNVVGYTDADQSEDSFKRMLERDKADLREMGIPIETGKNGDGSEGYRIDPEQYALPDITLDRGEAAAVAAAAAVWHEPSVAAVFQTAVLKLQAAGIDVASEDEIGVTHGGSRRSVGDERTITALLSAIDAGRPVTFTHRTTRGRKTRTLEPWGIVADTGRWYVTGHDRDRTAIRTFRISRIVDVKAFDDAGTVSVPADVDVRRVVQDAVARAVTEADADPNATARIWVAAGRAHGLRRIATSVTPHQLEATAEDGDLLTIAIRSRSGLRRLVLGAGADAVVLEPEELRDDVIAGLDRLIALGEIA</sequence>
<feature type="domain" description="WCX" evidence="2">
    <location>
        <begin position="251"/>
        <end position="326"/>
    </location>
</feature>
<dbReference type="InterPro" id="IPR051534">
    <property type="entry name" value="CBASS_pafABC_assoc_protein"/>
</dbReference>
<dbReference type="PANTHER" id="PTHR34580">
    <property type="match status" value="1"/>
</dbReference>
<gene>
    <name evidence="3" type="ORF">RVF87_18340</name>
</gene>
<dbReference type="EMBL" id="CP136137">
    <property type="protein sequence ID" value="WYY06963.1"/>
    <property type="molecule type" value="Genomic_DNA"/>
</dbReference>
<dbReference type="Pfam" id="PF25583">
    <property type="entry name" value="WCX"/>
    <property type="match status" value="1"/>
</dbReference>